<protein>
    <submittedName>
        <fullName evidence="3">Uncharacterized protein</fullName>
    </submittedName>
</protein>
<feature type="compositionally biased region" description="Low complexity" evidence="2">
    <location>
        <begin position="83"/>
        <end position="97"/>
    </location>
</feature>
<keyword evidence="1" id="KW-0175">Coiled coil</keyword>
<feature type="region of interest" description="Disordered" evidence="2">
    <location>
        <begin position="71"/>
        <end position="97"/>
    </location>
</feature>
<name>A0ABD0SUX9_LOXSC</name>
<dbReference type="EMBL" id="JBEDNZ010000014">
    <property type="protein sequence ID" value="KAL0829539.1"/>
    <property type="molecule type" value="Genomic_DNA"/>
</dbReference>
<dbReference type="PANTHER" id="PTHR28594">
    <property type="entry name" value="ATR-INTERACTING PROTEIN"/>
    <property type="match status" value="1"/>
</dbReference>
<dbReference type="InterPro" id="IPR033349">
    <property type="entry name" value="ATRIP"/>
</dbReference>
<dbReference type="Proteomes" id="UP001549921">
    <property type="component" value="Unassembled WGS sequence"/>
</dbReference>
<evidence type="ECO:0000256" key="2">
    <source>
        <dbReference type="SAM" id="MobiDB-lite"/>
    </source>
</evidence>
<organism evidence="3 4">
    <name type="scientific">Loxostege sticticalis</name>
    <name type="common">Beet webworm moth</name>
    <dbReference type="NCBI Taxonomy" id="481309"/>
    <lineage>
        <taxon>Eukaryota</taxon>
        <taxon>Metazoa</taxon>
        <taxon>Ecdysozoa</taxon>
        <taxon>Arthropoda</taxon>
        <taxon>Hexapoda</taxon>
        <taxon>Insecta</taxon>
        <taxon>Pterygota</taxon>
        <taxon>Neoptera</taxon>
        <taxon>Endopterygota</taxon>
        <taxon>Lepidoptera</taxon>
        <taxon>Glossata</taxon>
        <taxon>Ditrysia</taxon>
        <taxon>Pyraloidea</taxon>
        <taxon>Crambidae</taxon>
        <taxon>Pyraustinae</taxon>
        <taxon>Loxostege</taxon>
    </lineage>
</organism>
<feature type="coiled-coil region" evidence="1">
    <location>
        <begin position="219"/>
        <end position="253"/>
    </location>
</feature>
<evidence type="ECO:0000256" key="1">
    <source>
        <dbReference type="SAM" id="Coils"/>
    </source>
</evidence>
<proteinExistence type="predicted"/>
<sequence>MSKRPALPQYGDRKKPKLDISRSDHHLPLSQNICTIVKEDNCDVWGDDDEEQMLLQASQACEEEQNNDISMLPDYSNWKQPGSTSTQYQSSPSTSKTTFEFKKPNSFLPNAISTHLKNKCNTISSPLPGISTMTRDRNSNLTDDLAISDKIMSGQDDICRRMLLLEEENNKLKSEYQKLYDKIFTKEGEASILRSQLKASQLANDNARMEKIRAQEKVQMECNEKLAAITKEMQNLKAQLEFKDLEILSVKDKFKKLEANKLRLTQVNEISSHRNNNTLTALNNTMTQQKAKMTSNSVQTEDKAPFVKLNKSIGKGVIKAEPQNGFSTHPTGKVTFNSTTGVMQHKLETSEDVQLQLISDARRELVKLEAELRAGAGFAGVDERSPAPLLAVQCPQLFDAR</sequence>
<feature type="compositionally biased region" description="Basic and acidic residues" evidence="2">
    <location>
        <begin position="11"/>
        <end position="24"/>
    </location>
</feature>
<accession>A0ABD0SUX9</accession>
<evidence type="ECO:0000313" key="3">
    <source>
        <dbReference type="EMBL" id="KAL0829539.1"/>
    </source>
</evidence>
<dbReference type="AlphaFoldDB" id="A0ABD0SUX9"/>
<reference evidence="3 4" key="1">
    <citation type="submission" date="2024-06" db="EMBL/GenBank/DDBJ databases">
        <title>A chromosome-level genome assembly of beet webworm, Loxostege sticticalis.</title>
        <authorList>
            <person name="Zhang Y."/>
        </authorList>
    </citation>
    <scope>NUCLEOTIDE SEQUENCE [LARGE SCALE GENOMIC DNA]</scope>
    <source>
        <strain evidence="3">AQ028</strain>
        <tissue evidence="3">Male pupae</tissue>
    </source>
</reference>
<evidence type="ECO:0000313" key="4">
    <source>
        <dbReference type="Proteomes" id="UP001549921"/>
    </source>
</evidence>
<gene>
    <name evidence="3" type="ORF">ABMA28_003055</name>
</gene>
<dbReference type="PANTHER" id="PTHR28594:SF1">
    <property type="entry name" value="ATR-INTERACTING PROTEIN"/>
    <property type="match status" value="1"/>
</dbReference>
<feature type="region of interest" description="Disordered" evidence="2">
    <location>
        <begin position="1"/>
        <end position="24"/>
    </location>
</feature>
<comment type="caution">
    <text evidence="3">The sequence shown here is derived from an EMBL/GenBank/DDBJ whole genome shotgun (WGS) entry which is preliminary data.</text>
</comment>